<evidence type="ECO:0000313" key="5">
    <source>
        <dbReference type="Proteomes" id="UP000310574"/>
    </source>
</evidence>
<evidence type="ECO:0000259" key="3">
    <source>
        <dbReference type="Pfam" id="PF01370"/>
    </source>
</evidence>
<dbReference type="AlphaFoldDB" id="A0AAQ2I1U9"/>
<evidence type="ECO:0000313" key="4">
    <source>
        <dbReference type="EMBL" id="THF32785.1"/>
    </source>
</evidence>
<dbReference type="EMBL" id="SSBS01000003">
    <property type="protein sequence ID" value="THF32785.1"/>
    <property type="molecule type" value="Genomic_DNA"/>
</dbReference>
<proteinExistence type="inferred from homology"/>
<organism evidence="4 5">
    <name type="scientific">Pseudomonas atacamensis</name>
    <dbReference type="NCBI Taxonomy" id="2565368"/>
    <lineage>
        <taxon>Bacteria</taxon>
        <taxon>Pseudomonadati</taxon>
        <taxon>Pseudomonadota</taxon>
        <taxon>Gammaproteobacteria</taxon>
        <taxon>Pseudomonadales</taxon>
        <taxon>Pseudomonadaceae</taxon>
        <taxon>Pseudomonas</taxon>
    </lineage>
</organism>
<sequence>MSASRVLVTGASGFVGRALVAKLLASEKFSPVGAGRSLSPDPASGERIHYELGLEVPSETLRGIDTIVHAAARVHDMKASGTDDLEQYRQANSHAALKLAESAARAGVRRFIFISSIKVNGEETRLDRPFTALDAPAPADAYGISKWEAECGLRELAQRTGLEVVIIRPPLVYGPGVKANFLRMVRWVHSGIPLPFGAINNRRSIVAMDNLVGLIIRCIDHPAAPGNTFLVSDGEDLSTTQLLESVARSLAVRSVLIPVPERLVIAGLGLMGKRALAKRLCGSLQVDISRTRDLLEWEPLVTSRQALDHVAVHYLGASQK</sequence>
<accession>A0AAQ2I1U9</accession>
<reference evidence="4 5" key="1">
    <citation type="submission" date="2019-04" db="EMBL/GenBank/DDBJ databases">
        <title>Draft genome sequence of Pseudomonas sp. M7D1 isolated from rhizosphere of plant the flowery desert.</title>
        <authorList>
            <person name="Poblete-Morales M."/>
            <person name="Plaza N."/>
            <person name="Corsini G."/>
            <person name="Silva E."/>
        </authorList>
    </citation>
    <scope>NUCLEOTIDE SEQUENCE [LARGE SCALE GENOMIC DNA]</scope>
    <source>
        <strain evidence="4 5">M7D1</strain>
    </source>
</reference>
<dbReference type="PANTHER" id="PTHR43000">
    <property type="entry name" value="DTDP-D-GLUCOSE 4,6-DEHYDRATASE-RELATED"/>
    <property type="match status" value="1"/>
</dbReference>
<comment type="pathway">
    <text evidence="1">Bacterial outer membrane biogenesis; LPS O-antigen biosynthesis.</text>
</comment>
<gene>
    <name evidence="4" type="ORF">E5170_13345</name>
</gene>
<name>A0AAQ2I1U9_9PSED</name>
<dbReference type="SUPFAM" id="SSF51735">
    <property type="entry name" value="NAD(P)-binding Rossmann-fold domains"/>
    <property type="match status" value="1"/>
</dbReference>
<dbReference type="Pfam" id="PF01370">
    <property type="entry name" value="Epimerase"/>
    <property type="match status" value="1"/>
</dbReference>
<dbReference type="Gene3D" id="3.40.50.720">
    <property type="entry name" value="NAD(P)-binding Rossmann-like Domain"/>
    <property type="match status" value="1"/>
</dbReference>
<dbReference type="InterPro" id="IPR036291">
    <property type="entry name" value="NAD(P)-bd_dom_sf"/>
</dbReference>
<comment type="caution">
    <text evidence="4">The sequence shown here is derived from an EMBL/GenBank/DDBJ whole genome shotgun (WGS) entry which is preliminary data.</text>
</comment>
<evidence type="ECO:0000256" key="2">
    <source>
        <dbReference type="ARBA" id="ARBA00007637"/>
    </source>
</evidence>
<evidence type="ECO:0000256" key="1">
    <source>
        <dbReference type="ARBA" id="ARBA00005125"/>
    </source>
</evidence>
<protein>
    <submittedName>
        <fullName evidence="4">NAD-dependent epimerase/dehydratase family protein</fullName>
    </submittedName>
</protein>
<dbReference type="Proteomes" id="UP000310574">
    <property type="component" value="Unassembled WGS sequence"/>
</dbReference>
<dbReference type="InterPro" id="IPR001509">
    <property type="entry name" value="Epimerase_deHydtase"/>
</dbReference>
<comment type="similarity">
    <text evidence="2">Belongs to the NAD(P)-dependent epimerase/dehydratase family.</text>
</comment>
<feature type="domain" description="NAD-dependent epimerase/dehydratase" evidence="3">
    <location>
        <begin position="6"/>
        <end position="226"/>
    </location>
</feature>